<feature type="region of interest" description="Disordered" evidence="5">
    <location>
        <begin position="1"/>
        <end position="113"/>
    </location>
</feature>
<feature type="domain" description="C3H1-type" evidence="6">
    <location>
        <begin position="145"/>
        <end position="173"/>
    </location>
</feature>
<dbReference type="EMBL" id="JAGEUA010000001">
    <property type="protein sequence ID" value="KAL1023553.1"/>
    <property type="molecule type" value="Genomic_DNA"/>
</dbReference>
<feature type="compositionally biased region" description="Pro residues" evidence="5">
    <location>
        <begin position="73"/>
        <end position="94"/>
    </location>
</feature>
<organism evidence="7 8">
    <name type="scientific">Umbra pygmaea</name>
    <name type="common">Eastern mudminnow</name>
    <dbReference type="NCBI Taxonomy" id="75934"/>
    <lineage>
        <taxon>Eukaryota</taxon>
        <taxon>Metazoa</taxon>
        <taxon>Chordata</taxon>
        <taxon>Craniata</taxon>
        <taxon>Vertebrata</taxon>
        <taxon>Euteleostomi</taxon>
        <taxon>Actinopterygii</taxon>
        <taxon>Neopterygii</taxon>
        <taxon>Teleostei</taxon>
        <taxon>Protacanthopterygii</taxon>
        <taxon>Esociformes</taxon>
        <taxon>Umbridae</taxon>
        <taxon>Umbra</taxon>
    </lineage>
</organism>
<evidence type="ECO:0000259" key="6">
    <source>
        <dbReference type="PROSITE" id="PS50103"/>
    </source>
</evidence>
<evidence type="ECO:0000256" key="3">
    <source>
        <dbReference type="ARBA" id="ARBA00022833"/>
    </source>
</evidence>
<dbReference type="Pfam" id="PF00642">
    <property type="entry name" value="zf-CCCH"/>
    <property type="match status" value="1"/>
</dbReference>
<feature type="compositionally biased region" description="Low complexity" evidence="5">
    <location>
        <begin position="206"/>
        <end position="217"/>
    </location>
</feature>
<reference evidence="7 8" key="1">
    <citation type="submission" date="2024-06" db="EMBL/GenBank/DDBJ databases">
        <authorList>
            <person name="Pan Q."/>
            <person name="Wen M."/>
            <person name="Jouanno E."/>
            <person name="Zahm M."/>
            <person name="Klopp C."/>
            <person name="Cabau C."/>
            <person name="Louis A."/>
            <person name="Berthelot C."/>
            <person name="Parey E."/>
            <person name="Roest Crollius H."/>
            <person name="Montfort J."/>
            <person name="Robinson-Rechavi M."/>
            <person name="Bouchez O."/>
            <person name="Lampietro C."/>
            <person name="Lopez Roques C."/>
            <person name="Donnadieu C."/>
            <person name="Postlethwait J."/>
            <person name="Bobe J."/>
            <person name="Verreycken H."/>
            <person name="Guiguen Y."/>
        </authorList>
    </citation>
    <scope>NUCLEOTIDE SEQUENCE [LARGE SCALE GENOMIC DNA]</scope>
    <source>
        <strain evidence="7">Up_M1</strain>
        <tissue evidence="7">Testis</tissue>
    </source>
</reference>
<feature type="compositionally biased region" description="Polar residues" evidence="5">
    <location>
        <begin position="190"/>
        <end position="205"/>
    </location>
</feature>
<dbReference type="Gene3D" id="4.10.1000.10">
    <property type="entry name" value="Zinc finger, CCCH-type"/>
    <property type="match status" value="1"/>
</dbReference>
<evidence type="ECO:0000256" key="1">
    <source>
        <dbReference type="ARBA" id="ARBA00022723"/>
    </source>
</evidence>
<comment type="caution">
    <text evidence="7">The sequence shown here is derived from an EMBL/GenBank/DDBJ whole genome shotgun (WGS) entry which is preliminary data.</text>
</comment>
<dbReference type="Proteomes" id="UP001557470">
    <property type="component" value="Unassembled WGS sequence"/>
</dbReference>
<name>A0ABD0XQE6_UMBPY</name>
<keyword evidence="2 4" id="KW-0863">Zinc-finger</keyword>
<feature type="region of interest" description="Disordered" evidence="5">
    <location>
        <begin position="185"/>
        <end position="261"/>
    </location>
</feature>
<evidence type="ECO:0000256" key="5">
    <source>
        <dbReference type="SAM" id="MobiDB-lite"/>
    </source>
</evidence>
<dbReference type="SUPFAM" id="SSF90229">
    <property type="entry name" value="CCCH zinc finger"/>
    <property type="match status" value="1"/>
</dbReference>
<sequence length="261" mass="28076">MNSLVGYGVSSDSDSEGDGEDGNNNKAKSEVGGEEETKKLRNFLLEAGSASSESDCDSSTEEVRDPASQLQPKHPPACGTPPSKPLTPAIPAPPSSLSHKLPPPPLGASSKSGVFANPFKAQADQKLNALQKHVPLTQRAWPSEIGGKRICVAYRKDGRCRFGISCKFAHDSDLQRYVNPNDYNSPAGDSITSDKANPDVGSTSFSSSQNLNLNQGGEPEEEEEGLQSRKRRVGLSNTLVPPKRAMKNFAMQRKREQVNLN</sequence>
<accession>A0ABD0XQE6</accession>
<keyword evidence="1 4" id="KW-0479">Metal-binding</keyword>
<evidence type="ECO:0000313" key="8">
    <source>
        <dbReference type="Proteomes" id="UP001557470"/>
    </source>
</evidence>
<feature type="zinc finger region" description="C3H1-type" evidence="4">
    <location>
        <begin position="145"/>
        <end position="173"/>
    </location>
</feature>
<protein>
    <recommendedName>
        <fullName evidence="6">C3H1-type domain-containing protein</fullName>
    </recommendedName>
</protein>
<gene>
    <name evidence="7" type="ORF">UPYG_G00042310</name>
</gene>
<dbReference type="PROSITE" id="PS50103">
    <property type="entry name" value="ZF_C3H1"/>
    <property type="match status" value="1"/>
</dbReference>
<keyword evidence="8" id="KW-1185">Reference proteome</keyword>
<evidence type="ECO:0000313" key="7">
    <source>
        <dbReference type="EMBL" id="KAL1023553.1"/>
    </source>
</evidence>
<dbReference type="GO" id="GO:0008270">
    <property type="term" value="F:zinc ion binding"/>
    <property type="evidence" value="ECO:0007669"/>
    <property type="project" value="UniProtKB-KW"/>
</dbReference>
<keyword evidence="3 4" id="KW-0862">Zinc</keyword>
<evidence type="ECO:0000256" key="4">
    <source>
        <dbReference type="PROSITE-ProRule" id="PRU00723"/>
    </source>
</evidence>
<dbReference type="AlphaFoldDB" id="A0ABD0XQE6"/>
<dbReference type="InterPro" id="IPR036855">
    <property type="entry name" value="Znf_CCCH_sf"/>
</dbReference>
<evidence type="ECO:0000256" key="2">
    <source>
        <dbReference type="ARBA" id="ARBA00022771"/>
    </source>
</evidence>
<feature type="compositionally biased region" description="Basic and acidic residues" evidence="5">
    <location>
        <begin position="27"/>
        <end position="39"/>
    </location>
</feature>
<proteinExistence type="predicted"/>
<dbReference type="InterPro" id="IPR000571">
    <property type="entry name" value="Znf_CCCH"/>
</dbReference>